<feature type="compositionally biased region" description="Low complexity" evidence="1">
    <location>
        <begin position="9"/>
        <end position="25"/>
    </location>
</feature>
<evidence type="ECO:0000313" key="3">
    <source>
        <dbReference type="Proteomes" id="UP000194761"/>
    </source>
</evidence>
<feature type="compositionally biased region" description="Basic and acidic residues" evidence="1">
    <location>
        <begin position="71"/>
        <end position="105"/>
    </location>
</feature>
<dbReference type="AlphaFoldDB" id="A0A243QGU9"/>
<keyword evidence="3" id="KW-1185">Reference proteome</keyword>
<accession>A0A243QGU9</accession>
<feature type="region of interest" description="Disordered" evidence="1">
    <location>
        <begin position="1"/>
        <end position="105"/>
    </location>
</feature>
<reference evidence="2 3" key="1">
    <citation type="submission" date="2017-05" db="EMBL/GenBank/DDBJ databases">
        <title>Biotechnological potential of actinobacteria isolated from South African environments.</title>
        <authorList>
            <person name="Le Roes-Hill M."/>
            <person name="Prins A."/>
            <person name="Durrell K.A."/>
        </authorList>
    </citation>
    <scope>NUCLEOTIDE SEQUENCE [LARGE SCALE GENOMIC DNA]</scope>
    <source>
        <strain evidence="2">M26</strain>
    </source>
</reference>
<comment type="caution">
    <text evidence="2">The sequence shown here is derived from an EMBL/GenBank/DDBJ whole genome shotgun (WGS) entry which is preliminary data.</text>
</comment>
<protein>
    <submittedName>
        <fullName evidence="2">Uncharacterized protein</fullName>
    </submittedName>
</protein>
<sequence>AQPDPYAFGAQQPAAPHHPQQAGHPADLRDLYGSPPAYQQDVDPSDPLGLRGQQTEQRMPRPYVQDPPHSTGERLRPEQHYDDQRYDDQRYDDRRREDRDERRDW</sequence>
<gene>
    <name evidence="2" type="ORF">CA984_42185</name>
</gene>
<dbReference type="Proteomes" id="UP000194761">
    <property type="component" value="Unassembled WGS sequence"/>
</dbReference>
<proteinExistence type="predicted"/>
<dbReference type="EMBL" id="NGFP01000390">
    <property type="protein sequence ID" value="OUC81163.1"/>
    <property type="molecule type" value="Genomic_DNA"/>
</dbReference>
<organism evidence="2 3">
    <name type="scientific">Streptosporangium minutum</name>
    <dbReference type="NCBI Taxonomy" id="569862"/>
    <lineage>
        <taxon>Bacteria</taxon>
        <taxon>Bacillati</taxon>
        <taxon>Actinomycetota</taxon>
        <taxon>Actinomycetes</taxon>
        <taxon>Streptosporangiales</taxon>
        <taxon>Streptosporangiaceae</taxon>
        <taxon>Streptosporangium</taxon>
    </lineage>
</organism>
<evidence type="ECO:0000313" key="2">
    <source>
        <dbReference type="EMBL" id="OUC81163.1"/>
    </source>
</evidence>
<dbReference type="RefSeq" id="WP_207621249.1">
    <property type="nucleotide sequence ID" value="NZ_NGFP01000390.1"/>
</dbReference>
<name>A0A243QGU9_9ACTN</name>
<evidence type="ECO:0000256" key="1">
    <source>
        <dbReference type="SAM" id="MobiDB-lite"/>
    </source>
</evidence>
<feature type="non-terminal residue" evidence="2">
    <location>
        <position position="1"/>
    </location>
</feature>